<sequence>MLSQTIRSNLKDINNLKMRTKATKFSSLFQSAPTEIEKLGKEFRQVLMKDGLIEVEDDSLFDEIPAFEEIPVADEDYVTDEEVLEYIVENPNEVVVEFPIISNLQLDEKLPFFRSLSLKLANI</sequence>
<accession>A0A650EJF2</accession>
<proteinExistence type="predicted"/>
<evidence type="ECO:0000313" key="1">
    <source>
        <dbReference type="EMBL" id="QGT49666.1"/>
    </source>
</evidence>
<dbReference type="EMBL" id="MN577570">
    <property type="protein sequence ID" value="QGT49666.1"/>
    <property type="molecule type" value="Genomic_DNA"/>
</dbReference>
<dbReference type="AlphaFoldDB" id="A0A650EJF2"/>
<gene>
    <name evidence="1" type="ORF">Melaina855_0530</name>
</gene>
<name>A0A650EJF2_9BACT</name>
<protein>
    <submittedName>
        <fullName evidence="1">Uncharacterized protein</fullName>
    </submittedName>
</protein>
<organism evidence="1">
    <name type="scientific">uncultured Candidatus Melainabacteria bacterium</name>
    <dbReference type="NCBI Taxonomy" id="2682970"/>
    <lineage>
        <taxon>Bacteria</taxon>
        <taxon>Bacillati</taxon>
        <taxon>Candidatus Melainabacteria</taxon>
        <taxon>environmental samples</taxon>
    </lineage>
</organism>
<reference evidence="1" key="1">
    <citation type="journal article" date="2020" name="J. ISSAAS">
        <title>Lactobacilli and other gastrointestinal microbiota of Peromyscus leucopus, reservoir host for agents of Lyme disease and other zoonoses in North America.</title>
        <authorList>
            <person name="Milovic A."/>
            <person name="Bassam K."/>
            <person name="Shao H."/>
            <person name="Chatzistamou I."/>
            <person name="Tufts D.M."/>
            <person name="Diuk-Wasser M."/>
            <person name="Barbour A.G."/>
        </authorList>
    </citation>
    <scope>NUCLEOTIDE SEQUENCE</scope>
    <source>
        <strain evidence="1">LL20</strain>
    </source>
</reference>